<sequence>MVKRFKLPPKIHNELKALLKNQNKLFEDLLKKQQAEPRAVAPGPHNVPLPPPLSLEGDMDENYAFFEDNWNNYATAVGMGDWPEADNLKKVSFLLSIVGPDALKRFSNFDLTQADRATPTTVLAAIKKNQKPQSPVESIDEYTSRLKSLAKPAKLGAVEAELITFKLATSNKWPHLRSKMLTMADLSEAKAVDLCRVEEITAKHVQVLSADKLSEVNKLKASSSKARQCKFCGDWHAFTKGSCPAY</sequence>
<keyword evidence="3" id="KW-1185">Reference proteome</keyword>
<dbReference type="KEGG" id="cqu:CpipJ_CPIJ011829"/>
<proteinExistence type="predicted"/>
<reference evidence="1" key="1">
    <citation type="submission" date="2007-03" db="EMBL/GenBank/DDBJ databases">
        <title>Annotation of Culex pipiens quinquefasciatus.</title>
        <authorList>
            <consortium name="The Broad Institute Genome Sequencing Platform"/>
            <person name="Atkinson P.W."/>
            <person name="Hemingway J."/>
            <person name="Christensen B.M."/>
            <person name="Higgs S."/>
            <person name="Kodira C."/>
            <person name="Hannick L."/>
            <person name="Megy K."/>
            <person name="O'Leary S."/>
            <person name="Pearson M."/>
            <person name="Haas B.J."/>
            <person name="Mauceli E."/>
            <person name="Wortman J.R."/>
            <person name="Lee N.H."/>
            <person name="Guigo R."/>
            <person name="Stanke M."/>
            <person name="Alvarado L."/>
            <person name="Amedeo P."/>
            <person name="Antoine C.H."/>
            <person name="Arensburger P."/>
            <person name="Bidwell S.L."/>
            <person name="Crawford M."/>
            <person name="Camaro F."/>
            <person name="Devon K."/>
            <person name="Engels R."/>
            <person name="Hammond M."/>
            <person name="Howarth C."/>
            <person name="Koehrsen M."/>
            <person name="Lawson D."/>
            <person name="Montgomery P."/>
            <person name="Nene V."/>
            <person name="Nusbaum C."/>
            <person name="Puiu D."/>
            <person name="Romero-Severson J."/>
            <person name="Severson D.W."/>
            <person name="Shumway M."/>
            <person name="Sisk P."/>
            <person name="Stolte C."/>
            <person name="Zeng Q."/>
            <person name="Eisenstadt E."/>
            <person name="Fraser-Liggett C."/>
            <person name="Strausberg R."/>
            <person name="Galagan J."/>
            <person name="Birren B."/>
            <person name="Collins F.H."/>
        </authorList>
    </citation>
    <scope>NUCLEOTIDE SEQUENCE [LARGE SCALE GENOMIC DNA]</scope>
    <source>
        <strain evidence="1">JHB</strain>
    </source>
</reference>
<protein>
    <submittedName>
        <fullName evidence="1 2">Tetratricopeptide repeat protein, tpr</fullName>
    </submittedName>
</protein>
<dbReference type="EMBL" id="DS232159">
    <property type="protein sequence ID" value="EDS36348.1"/>
    <property type="molecule type" value="Genomic_DNA"/>
</dbReference>
<dbReference type="Proteomes" id="UP000002320">
    <property type="component" value="Unassembled WGS sequence"/>
</dbReference>
<evidence type="ECO:0000313" key="2">
    <source>
        <dbReference type="EnsemblMetazoa" id="CPIJ011829-PA"/>
    </source>
</evidence>
<dbReference type="AlphaFoldDB" id="B0WX87"/>
<dbReference type="VEuPathDB" id="VectorBase:CQUJHB015267"/>
<dbReference type="HOGENOM" id="CLU_024535_0_0_1"/>
<dbReference type="OMA" id="MMIDELP"/>
<reference evidence="2" key="2">
    <citation type="submission" date="2021-02" db="UniProtKB">
        <authorList>
            <consortium name="EnsemblMetazoa"/>
        </authorList>
    </citation>
    <scope>IDENTIFICATION</scope>
    <source>
        <strain evidence="2">JHB</strain>
    </source>
</reference>
<evidence type="ECO:0000313" key="3">
    <source>
        <dbReference type="Proteomes" id="UP000002320"/>
    </source>
</evidence>
<name>B0WX87_CULQU</name>
<gene>
    <name evidence="2" type="primary">6044497</name>
    <name evidence="1" type="ORF">CpipJ_CPIJ011829</name>
</gene>
<accession>B0WX87</accession>
<dbReference type="OrthoDB" id="7758501at2759"/>
<organism>
    <name type="scientific">Culex quinquefasciatus</name>
    <name type="common">Southern house mosquito</name>
    <name type="synonym">Culex pungens</name>
    <dbReference type="NCBI Taxonomy" id="7176"/>
    <lineage>
        <taxon>Eukaryota</taxon>
        <taxon>Metazoa</taxon>
        <taxon>Ecdysozoa</taxon>
        <taxon>Arthropoda</taxon>
        <taxon>Hexapoda</taxon>
        <taxon>Insecta</taxon>
        <taxon>Pterygota</taxon>
        <taxon>Neoptera</taxon>
        <taxon>Endopterygota</taxon>
        <taxon>Diptera</taxon>
        <taxon>Nematocera</taxon>
        <taxon>Culicoidea</taxon>
        <taxon>Culicidae</taxon>
        <taxon>Culicinae</taxon>
        <taxon>Culicini</taxon>
        <taxon>Culex</taxon>
        <taxon>Culex</taxon>
    </lineage>
</organism>
<evidence type="ECO:0000313" key="1">
    <source>
        <dbReference type="EMBL" id="EDS36348.1"/>
    </source>
</evidence>
<dbReference type="VEuPathDB" id="VectorBase:CPIJ011829"/>
<dbReference type="InParanoid" id="B0WX87"/>
<dbReference type="EnsemblMetazoa" id="CPIJ011829-RA">
    <property type="protein sequence ID" value="CPIJ011829-PA"/>
    <property type="gene ID" value="CPIJ011829"/>
</dbReference>